<evidence type="ECO:0000256" key="1">
    <source>
        <dbReference type="SAM" id="SignalP"/>
    </source>
</evidence>
<sequence>MFLLFCFFFVLPSLLEAKLSKNMLNKNDWYLNEKIKMYNLEMKNFEIKQNLLYAKAELEKSQTDRSDSIITETVSNILINLDPHLSQTCKTCKSLTSAAKLSISAINLTINSILGDECENSIICNIYNKHFLENTLKIASTSLNNKLICELATSACVNNTHINKMLGRSEIPCNFCFQGLTVMKGMIGPLVDILALFKIGCNSRTICLSYFSNFITSTQNFVDAISNQDDIEYICKNFLNCHKYRIIISLLD</sequence>
<evidence type="ECO:0000313" key="3">
    <source>
        <dbReference type="Proteomes" id="UP000605970"/>
    </source>
</evidence>
<name>A0A8S9ZQV6_9BILA</name>
<feature type="chain" id="PRO_5035893112" description="Saposin B-type domain-containing protein" evidence="1">
    <location>
        <begin position="18"/>
        <end position="252"/>
    </location>
</feature>
<evidence type="ECO:0008006" key="4">
    <source>
        <dbReference type="Google" id="ProtNLM"/>
    </source>
</evidence>
<dbReference type="EMBL" id="JABEBT010000042">
    <property type="protein sequence ID" value="KAF7635436.1"/>
    <property type="molecule type" value="Genomic_DNA"/>
</dbReference>
<organism evidence="2 3">
    <name type="scientific">Meloidogyne graminicola</name>
    <dbReference type="NCBI Taxonomy" id="189291"/>
    <lineage>
        <taxon>Eukaryota</taxon>
        <taxon>Metazoa</taxon>
        <taxon>Ecdysozoa</taxon>
        <taxon>Nematoda</taxon>
        <taxon>Chromadorea</taxon>
        <taxon>Rhabditida</taxon>
        <taxon>Tylenchina</taxon>
        <taxon>Tylenchomorpha</taxon>
        <taxon>Tylenchoidea</taxon>
        <taxon>Meloidogynidae</taxon>
        <taxon>Meloidogyninae</taxon>
        <taxon>Meloidogyne</taxon>
    </lineage>
</organism>
<dbReference type="AlphaFoldDB" id="A0A8S9ZQV6"/>
<evidence type="ECO:0000313" key="2">
    <source>
        <dbReference type="EMBL" id="KAF7635436.1"/>
    </source>
</evidence>
<dbReference type="Proteomes" id="UP000605970">
    <property type="component" value="Unassembled WGS sequence"/>
</dbReference>
<proteinExistence type="predicted"/>
<comment type="caution">
    <text evidence="2">The sequence shown here is derived from an EMBL/GenBank/DDBJ whole genome shotgun (WGS) entry which is preliminary data.</text>
</comment>
<gene>
    <name evidence="2" type="ORF">Mgra_00005113</name>
</gene>
<reference evidence="2" key="1">
    <citation type="journal article" date="2020" name="Ecol. Evol.">
        <title>Genome structure and content of the rice root-knot nematode (Meloidogyne graminicola).</title>
        <authorList>
            <person name="Phan N.T."/>
            <person name="Danchin E.G.J."/>
            <person name="Klopp C."/>
            <person name="Perfus-Barbeoch L."/>
            <person name="Kozlowski D.K."/>
            <person name="Koutsovoulos G.D."/>
            <person name="Lopez-Roques C."/>
            <person name="Bouchez O."/>
            <person name="Zahm M."/>
            <person name="Besnard G."/>
            <person name="Bellafiore S."/>
        </authorList>
    </citation>
    <scope>NUCLEOTIDE SEQUENCE</scope>
    <source>
        <strain evidence="2">VN-18</strain>
    </source>
</reference>
<feature type="signal peptide" evidence="1">
    <location>
        <begin position="1"/>
        <end position="17"/>
    </location>
</feature>
<protein>
    <recommendedName>
        <fullName evidence="4">Saposin B-type domain-containing protein</fullName>
    </recommendedName>
</protein>
<keyword evidence="1" id="KW-0732">Signal</keyword>
<accession>A0A8S9ZQV6</accession>
<keyword evidence="3" id="KW-1185">Reference proteome</keyword>